<dbReference type="GeneID" id="29672645"/>
<accession>A0AAC9X6J3</accession>
<evidence type="ECO:0000313" key="2">
    <source>
        <dbReference type="EMBL" id="ASD29691.1"/>
    </source>
</evidence>
<keyword evidence="1" id="KW-0812">Transmembrane</keyword>
<keyword evidence="1" id="KW-0472">Membrane</keyword>
<dbReference type="EMBL" id="CP021991">
    <property type="protein sequence ID" value="ASD29691.1"/>
    <property type="molecule type" value="Genomic_DNA"/>
</dbReference>
<organism evidence="2 3">
    <name type="scientific">Ureaplasma parvum</name>
    <name type="common">Ureaplasma urealyticum biotype 1</name>
    <dbReference type="NCBI Taxonomy" id="134821"/>
    <lineage>
        <taxon>Bacteria</taxon>
        <taxon>Bacillati</taxon>
        <taxon>Mycoplasmatota</taxon>
        <taxon>Mycoplasmoidales</taxon>
        <taxon>Mycoplasmoidaceae</taxon>
        <taxon>Ureaplasma</taxon>
    </lineage>
</organism>
<sequence>MSIKKQSFPNRLLNYKSIIVLIALLILMVISHLIVELIKDYHQYRMNVFIAYTCIFMVVFLYIIFSRQVYRRRWAVKLRKYNEYKLSSWEMKLVDRFYINAKYELRSIDYATIRLNILITIIILPSFIYALACMIAYIIKTTQSIT</sequence>
<evidence type="ECO:0000256" key="1">
    <source>
        <dbReference type="SAM" id="Phobius"/>
    </source>
</evidence>
<protein>
    <submittedName>
        <fullName evidence="2">Uncharacterized protein</fullName>
    </submittedName>
</protein>
<dbReference type="RefSeq" id="WP_006689058.1">
    <property type="nucleotide sequence ID" value="NZ_CAMQQM010000002.1"/>
</dbReference>
<evidence type="ECO:0000313" key="3">
    <source>
        <dbReference type="Proteomes" id="UP000197054"/>
    </source>
</evidence>
<dbReference type="AlphaFoldDB" id="A0AAC9X6J3"/>
<name>A0AAC9X6J3_UREPR</name>
<proteinExistence type="predicted"/>
<feature type="transmembrane region" description="Helical" evidence="1">
    <location>
        <begin position="12"/>
        <end position="34"/>
    </location>
</feature>
<gene>
    <name evidence="2" type="ORF">CEG42_00285</name>
</gene>
<feature type="transmembrane region" description="Helical" evidence="1">
    <location>
        <begin position="46"/>
        <end position="65"/>
    </location>
</feature>
<dbReference type="Proteomes" id="UP000197054">
    <property type="component" value="Chromosome"/>
</dbReference>
<feature type="transmembrane region" description="Helical" evidence="1">
    <location>
        <begin position="115"/>
        <end position="139"/>
    </location>
</feature>
<keyword evidence="1" id="KW-1133">Transmembrane helix</keyword>
<reference evidence="2 3" key="1">
    <citation type="submission" date="2017-06" db="EMBL/GenBank/DDBJ databases">
        <title>Genome Sequencing and Comparative Genomics Analysis of Five Ureaplasma Urealyticums with Different Drug Resistance.</title>
        <authorList>
            <person name="Ma L."/>
            <person name="Jia T."/>
        </authorList>
    </citation>
    <scope>NUCLEOTIDE SEQUENCE [LARGE SCALE GENOMIC DNA]</scope>
    <source>
        <strain evidence="3">hebnu uu3</strain>
    </source>
</reference>